<dbReference type="AlphaFoldDB" id="A0A9W8RN21"/>
<dbReference type="GO" id="GO:0046872">
    <property type="term" value="F:metal ion binding"/>
    <property type="evidence" value="ECO:0007669"/>
    <property type="project" value="UniProtKB-KW"/>
</dbReference>
<dbReference type="InterPro" id="IPR000092">
    <property type="entry name" value="Polyprenyl_synt"/>
</dbReference>
<comment type="caution">
    <text evidence="4">The sequence shown here is derived from an EMBL/GenBank/DDBJ whole genome shotgun (WGS) entry which is preliminary data.</text>
</comment>
<keyword evidence="5" id="KW-1185">Reference proteome</keyword>
<gene>
    <name evidence="4" type="primary">BTS1_3</name>
    <name evidence="4" type="ORF">NW762_014037</name>
</gene>
<reference evidence="4" key="1">
    <citation type="submission" date="2022-09" db="EMBL/GenBank/DDBJ databases">
        <title>Fusarium specimens isolated from Avocado Roots.</title>
        <authorList>
            <person name="Stajich J."/>
            <person name="Roper C."/>
            <person name="Heimlech-Rivalta G."/>
        </authorList>
    </citation>
    <scope>NUCLEOTIDE SEQUENCE</scope>
    <source>
        <strain evidence="4">CF00136</strain>
    </source>
</reference>
<dbReference type="Gene3D" id="1.10.600.10">
    <property type="entry name" value="Farnesyl Diphosphate Synthase"/>
    <property type="match status" value="1"/>
</dbReference>
<protein>
    <submittedName>
        <fullName evidence="4">Geranylgeranyl pyrophosphate synthetase</fullName>
    </submittedName>
</protein>
<dbReference type="GO" id="GO:0004659">
    <property type="term" value="F:prenyltransferase activity"/>
    <property type="evidence" value="ECO:0007669"/>
    <property type="project" value="InterPro"/>
</dbReference>
<keyword evidence="2" id="KW-0479">Metal-binding</keyword>
<dbReference type="InterPro" id="IPR008949">
    <property type="entry name" value="Isoprenoid_synthase_dom_sf"/>
</dbReference>
<proteinExistence type="predicted"/>
<evidence type="ECO:0000256" key="1">
    <source>
        <dbReference type="ARBA" id="ARBA00022679"/>
    </source>
</evidence>
<dbReference type="Pfam" id="PF00348">
    <property type="entry name" value="polyprenyl_synt"/>
    <property type="match status" value="1"/>
</dbReference>
<dbReference type="PANTHER" id="PTHR12001">
    <property type="entry name" value="GERANYLGERANYL PYROPHOSPHATE SYNTHASE"/>
    <property type="match status" value="1"/>
</dbReference>
<dbReference type="OrthoDB" id="6921389at2759"/>
<dbReference type="SUPFAM" id="SSF48576">
    <property type="entry name" value="Terpenoid synthases"/>
    <property type="match status" value="1"/>
</dbReference>
<name>A0A9W8RN21_9HYPO</name>
<accession>A0A9W8RN21</accession>
<dbReference type="EMBL" id="JAOQAZ010000046">
    <property type="protein sequence ID" value="KAJ4245528.1"/>
    <property type="molecule type" value="Genomic_DNA"/>
</dbReference>
<dbReference type="PANTHER" id="PTHR12001:SF72">
    <property type="entry name" value="THIJ_PFPI FAMILY PROTEIN (AFU_ORTHOLOGUE AFUA_3G01210)-RELATED"/>
    <property type="match status" value="1"/>
</dbReference>
<dbReference type="GO" id="GO:0046165">
    <property type="term" value="P:alcohol biosynthetic process"/>
    <property type="evidence" value="ECO:0007669"/>
    <property type="project" value="UniProtKB-ARBA"/>
</dbReference>
<evidence type="ECO:0000313" key="5">
    <source>
        <dbReference type="Proteomes" id="UP001152049"/>
    </source>
</evidence>
<dbReference type="GO" id="GO:0008299">
    <property type="term" value="P:isoprenoid biosynthetic process"/>
    <property type="evidence" value="ECO:0007669"/>
    <property type="project" value="InterPro"/>
</dbReference>
<keyword evidence="1" id="KW-0808">Transferase</keyword>
<evidence type="ECO:0000256" key="3">
    <source>
        <dbReference type="ARBA" id="ARBA00022842"/>
    </source>
</evidence>
<organism evidence="4 5">
    <name type="scientific">Fusarium torreyae</name>
    <dbReference type="NCBI Taxonomy" id="1237075"/>
    <lineage>
        <taxon>Eukaryota</taxon>
        <taxon>Fungi</taxon>
        <taxon>Dikarya</taxon>
        <taxon>Ascomycota</taxon>
        <taxon>Pezizomycotina</taxon>
        <taxon>Sordariomycetes</taxon>
        <taxon>Hypocreomycetidae</taxon>
        <taxon>Hypocreales</taxon>
        <taxon>Nectriaceae</taxon>
        <taxon>Fusarium</taxon>
    </lineage>
</organism>
<evidence type="ECO:0000313" key="4">
    <source>
        <dbReference type="EMBL" id="KAJ4245528.1"/>
    </source>
</evidence>
<dbReference type="Proteomes" id="UP001152049">
    <property type="component" value="Unassembled WGS sequence"/>
</dbReference>
<sequence length="232" mass="26346">MLHNSSLILDDFQDNSPLRRVKAILQIQEFSGHECTADALQMIMSLFEGQAMDLYWSFNAICPSIDEYTQMINDKTGGLFGLTRHLLVASSERSLDDNTLASLNKMVTLWGQYFQIRDDYMNLVDTKYSEMKGFCEDLDEGKYSLALIHAIENNQDGYLLQNLISTRRTLGKLTQQQKMLVLDIVRSSGGFERTETALNELHRQIVTEVGSLEVTLCQTNAEMRALTDLLSI</sequence>
<keyword evidence="3" id="KW-0460">Magnesium</keyword>
<evidence type="ECO:0000256" key="2">
    <source>
        <dbReference type="ARBA" id="ARBA00022723"/>
    </source>
</evidence>
<dbReference type="GO" id="GO:0043386">
    <property type="term" value="P:mycotoxin biosynthetic process"/>
    <property type="evidence" value="ECO:0007669"/>
    <property type="project" value="UniProtKB-ARBA"/>
</dbReference>